<feature type="domain" description="HTH luxR-type" evidence="4">
    <location>
        <begin position="142"/>
        <end position="207"/>
    </location>
</feature>
<dbReference type="Gene3D" id="3.40.50.2300">
    <property type="match status" value="1"/>
</dbReference>
<keyword evidence="2 6" id="KW-0238">DNA-binding</keyword>
<dbReference type="InterPro" id="IPR001789">
    <property type="entry name" value="Sig_transdc_resp-reg_receiver"/>
</dbReference>
<dbReference type="SUPFAM" id="SSF46894">
    <property type="entry name" value="C-terminal effector domain of the bipartite response regulators"/>
    <property type="match status" value="1"/>
</dbReference>
<evidence type="ECO:0000313" key="7">
    <source>
        <dbReference type="Proteomes" id="UP001549146"/>
    </source>
</evidence>
<dbReference type="EMBL" id="JBEPMO010000011">
    <property type="protein sequence ID" value="MET3732335.1"/>
    <property type="molecule type" value="Genomic_DNA"/>
</dbReference>
<reference evidence="6 7" key="1">
    <citation type="submission" date="2024-06" db="EMBL/GenBank/DDBJ databases">
        <title>Genomic Encyclopedia of Type Strains, Phase IV (KMG-IV): sequencing the most valuable type-strain genomes for metagenomic binning, comparative biology and taxonomic classification.</title>
        <authorList>
            <person name="Goeker M."/>
        </authorList>
    </citation>
    <scope>NUCLEOTIDE SEQUENCE [LARGE SCALE GENOMIC DNA]</scope>
    <source>
        <strain evidence="6 7">DSM 29388</strain>
    </source>
</reference>
<accession>A0ABV2LUV6</accession>
<dbReference type="Pfam" id="PF00196">
    <property type="entry name" value="GerE"/>
    <property type="match status" value="1"/>
</dbReference>
<dbReference type="SMART" id="SM00421">
    <property type="entry name" value="HTH_LUXR"/>
    <property type="match status" value="1"/>
</dbReference>
<dbReference type="InterPro" id="IPR016032">
    <property type="entry name" value="Sig_transdc_resp-reg_C-effctor"/>
</dbReference>
<dbReference type="CDD" id="cd06170">
    <property type="entry name" value="LuxR_C_like"/>
    <property type="match status" value="1"/>
</dbReference>
<dbReference type="InterPro" id="IPR011006">
    <property type="entry name" value="CheY-like_superfamily"/>
</dbReference>
<keyword evidence="7" id="KW-1185">Reference proteome</keyword>
<protein>
    <submittedName>
        <fullName evidence="6">DNA-binding NarL/FixJ family response regulator</fullName>
    </submittedName>
</protein>
<dbReference type="PROSITE" id="PS00622">
    <property type="entry name" value="HTH_LUXR_1"/>
    <property type="match status" value="1"/>
</dbReference>
<dbReference type="CDD" id="cd17535">
    <property type="entry name" value="REC_NarL-like"/>
    <property type="match status" value="1"/>
</dbReference>
<gene>
    <name evidence="6" type="ORF">ABID46_001924</name>
</gene>
<name>A0ABV2LUV6_9FLAO</name>
<evidence type="ECO:0000256" key="2">
    <source>
        <dbReference type="ARBA" id="ARBA00023125"/>
    </source>
</evidence>
<dbReference type="PANTHER" id="PTHR43214">
    <property type="entry name" value="TWO-COMPONENT RESPONSE REGULATOR"/>
    <property type="match status" value="1"/>
</dbReference>
<dbReference type="SMART" id="SM00448">
    <property type="entry name" value="REC"/>
    <property type="match status" value="1"/>
</dbReference>
<organism evidence="6 7">
    <name type="scientific">Moheibacter stercoris</name>
    <dbReference type="NCBI Taxonomy" id="1628251"/>
    <lineage>
        <taxon>Bacteria</taxon>
        <taxon>Pseudomonadati</taxon>
        <taxon>Bacteroidota</taxon>
        <taxon>Flavobacteriia</taxon>
        <taxon>Flavobacteriales</taxon>
        <taxon>Weeksellaceae</taxon>
        <taxon>Moheibacter</taxon>
    </lineage>
</organism>
<dbReference type="PRINTS" id="PR00038">
    <property type="entry name" value="HTHLUXR"/>
</dbReference>
<evidence type="ECO:0000313" key="6">
    <source>
        <dbReference type="EMBL" id="MET3732335.1"/>
    </source>
</evidence>
<sequence length="211" mass="23755">MHKVALVDDHTLLSQAIGNLVDGFEEFQTEGIFKNGQDLLTALKGEKINPEIILMDVNMPVLNGIETTKTLTTDYPTIKVLALSVEEEETTIIQMLKAGARGYLSKDIQKDVLWHALKTTLDTGFYHSPNVTQALLGNMTKKNNELDELKEREIEFIQLACTDMTYKEIADKMFLSPKTIDNYRDAVFAKLNIKNRVGLVLFAIKSGIYKV</sequence>
<dbReference type="PROSITE" id="PS50043">
    <property type="entry name" value="HTH_LUXR_2"/>
    <property type="match status" value="1"/>
</dbReference>
<dbReference type="PANTHER" id="PTHR43214:SF43">
    <property type="entry name" value="TWO-COMPONENT RESPONSE REGULATOR"/>
    <property type="match status" value="1"/>
</dbReference>
<evidence type="ECO:0000259" key="4">
    <source>
        <dbReference type="PROSITE" id="PS50043"/>
    </source>
</evidence>
<evidence type="ECO:0000259" key="5">
    <source>
        <dbReference type="PROSITE" id="PS50110"/>
    </source>
</evidence>
<feature type="domain" description="Response regulatory" evidence="5">
    <location>
        <begin position="3"/>
        <end position="121"/>
    </location>
</feature>
<dbReference type="PROSITE" id="PS50110">
    <property type="entry name" value="RESPONSE_REGULATORY"/>
    <property type="match status" value="1"/>
</dbReference>
<dbReference type="RefSeq" id="WP_354509460.1">
    <property type="nucleotide sequence ID" value="NZ_JBEPMO010000011.1"/>
</dbReference>
<dbReference type="Pfam" id="PF00072">
    <property type="entry name" value="Response_reg"/>
    <property type="match status" value="1"/>
</dbReference>
<dbReference type="GO" id="GO:0003677">
    <property type="term" value="F:DNA binding"/>
    <property type="evidence" value="ECO:0007669"/>
    <property type="project" value="UniProtKB-KW"/>
</dbReference>
<comment type="caution">
    <text evidence="6">The sequence shown here is derived from an EMBL/GenBank/DDBJ whole genome shotgun (WGS) entry which is preliminary data.</text>
</comment>
<dbReference type="SUPFAM" id="SSF52172">
    <property type="entry name" value="CheY-like"/>
    <property type="match status" value="1"/>
</dbReference>
<keyword evidence="1 3" id="KW-0597">Phosphoprotein</keyword>
<feature type="modified residue" description="4-aspartylphosphate" evidence="3">
    <location>
        <position position="56"/>
    </location>
</feature>
<dbReference type="Proteomes" id="UP001549146">
    <property type="component" value="Unassembled WGS sequence"/>
</dbReference>
<evidence type="ECO:0000256" key="3">
    <source>
        <dbReference type="PROSITE-ProRule" id="PRU00169"/>
    </source>
</evidence>
<dbReference type="InterPro" id="IPR039420">
    <property type="entry name" value="WalR-like"/>
</dbReference>
<evidence type="ECO:0000256" key="1">
    <source>
        <dbReference type="ARBA" id="ARBA00022553"/>
    </source>
</evidence>
<proteinExistence type="predicted"/>
<dbReference type="InterPro" id="IPR000792">
    <property type="entry name" value="Tscrpt_reg_LuxR_C"/>
</dbReference>
<dbReference type="InterPro" id="IPR058245">
    <property type="entry name" value="NreC/VraR/RcsB-like_REC"/>
</dbReference>